<dbReference type="GO" id="GO:0019614">
    <property type="term" value="P:catechol-containing compound catabolic process"/>
    <property type="evidence" value="ECO:0007669"/>
    <property type="project" value="InterPro"/>
</dbReference>
<dbReference type="PANTHER" id="PTHR33711:SF7">
    <property type="entry name" value="INTRADIOL RING-CLEAVAGE DIOXYGENASES DOMAIN-CONTAINING PROTEIN-RELATED"/>
    <property type="match status" value="1"/>
</dbReference>
<dbReference type="InterPro" id="IPR012801">
    <property type="entry name" value="Cchol_dOase_prob"/>
</dbReference>
<dbReference type="InterPro" id="IPR015889">
    <property type="entry name" value="Intradiol_dOase_core"/>
</dbReference>
<comment type="similarity">
    <text evidence="1">Belongs to the intradiol ring-cleavage dioxygenase family.</text>
</comment>
<evidence type="ECO:0000259" key="5">
    <source>
        <dbReference type="PROSITE" id="PS00083"/>
    </source>
</evidence>
<keyword evidence="3" id="KW-0223">Dioxygenase</keyword>
<dbReference type="VEuPathDB" id="VectorBase:AMAM006697"/>
<protein>
    <recommendedName>
        <fullName evidence="5">Intradiol ring-cleavage dioxygenases domain-containing protein</fullName>
    </recommendedName>
</protein>
<reference evidence="7" key="1">
    <citation type="submission" date="2013-09" db="EMBL/GenBank/DDBJ databases">
        <title>The Genome Sequence of Anopheles maculatus species B.</title>
        <authorList>
            <consortium name="The Broad Institute Genomics Platform"/>
            <person name="Neafsey D.E."/>
            <person name="Besansky N."/>
            <person name="Howell P."/>
            <person name="Walton C."/>
            <person name="Young S.K."/>
            <person name="Zeng Q."/>
            <person name="Gargeya S."/>
            <person name="Fitzgerald M."/>
            <person name="Haas B."/>
            <person name="Abouelleil A."/>
            <person name="Allen A.W."/>
            <person name="Alvarado L."/>
            <person name="Arachchi H.M."/>
            <person name="Berlin A.M."/>
            <person name="Chapman S.B."/>
            <person name="Gainer-Dewar J."/>
            <person name="Goldberg J."/>
            <person name="Griggs A."/>
            <person name="Gujja S."/>
            <person name="Hansen M."/>
            <person name="Howarth C."/>
            <person name="Imamovic A."/>
            <person name="Ireland A."/>
            <person name="Larimer J."/>
            <person name="McCowan C."/>
            <person name="Murphy C."/>
            <person name="Pearson M."/>
            <person name="Poon T.W."/>
            <person name="Priest M."/>
            <person name="Roberts A."/>
            <person name="Saif S."/>
            <person name="Shea T."/>
            <person name="Sisk P."/>
            <person name="Sykes S."/>
            <person name="Wortman J."/>
            <person name="Nusbaum C."/>
            <person name="Birren B."/>
        </authorList>
    </citation>
    <scope>NUCLEOTIDE SEQUENCE [LARGE SCALE GENOMIC DNA]</scope>
    <source>
        <strain evidence="7">maculatus3</strain>
    </source>
</reference>
<evidence type="ECO:0000256" key="2">
    <source>
        <dbReference type="ARBA" id="ARBA00022797"/>
    </source>
</evidence>
<reference evidence="6" key="2">
    <citation type="submission" date="2020-05" db="UniProtKB">
        <authorList>
            <consortium name="EnsemblMetazoa"/>
        </authorList>
    </citation>
    <scope>IDENTIFICATION</scope>
    <source>
        <strain evidence="6">maculatus3</strain>
    </source>
</reference>
<dbReference type="GO" id="GO:0018576">
    <property type="term" value="F:catechol 1,2-dioxygenase activity"/>
    <property type="evidence" value="ECO:0007669"/>
    <property type="project" value="UniProtKB-EC"/>
</dbReference>
<dbReference type="UniPathway" id="UPA00157">
    <property type="reaction ID" value="UER00258"/>
</dbReference>
<dbReference type="SUPFAM" id="SSF49482">
    <property type="entry name" value="Aromatic compound dioxygenase"/>
    <property type="match status" value="1"/>
</dbReference>
<dbReference type="Pfam" id="PF00775">
    <property type="entry name" value="Dioxygenase_C"/>
    <property type="match status" value="1"/>
</dbReference>
<keyword evidence="4" id="KW-0560">Oxidoreductase</keyword>
<organism evidence="6 7">
    <name type="scientific">Anopheles maculatus</name>
    <dbReference type="NCBI Taxonomy" id="74869"/>
    <lineage>
        <taxon>Eukaryota</taxon>
        <taxon>Metazoa</taxon>
        <taxon>Ecdysozoa</taxon>
        <taxon>Arthropoda</taxon>
        <taxon>Hexapoda</taxon>
        <taxon>Insecta</taxon>
        <taxon>Pterygota</taxon>
        <taxon>Neoptera</taxon>
        <taxon>Endopterygota</taxon>
        <taxon>Diptera</taxon>
        <taxon>Nematocera</taxon>
        <taxon>Culicoidea</taxon>
        <taxon>Culicidae</taxon>
        <taxon>Anophelinae</taxon>
        <taxon>Anopheles</taxon>
        <taxon>Anopheles maculatus group</taxon>
    </lineage>
</organism>
<dbReference type="InterPro" id="IPR000627">
    <property type="entry name" value="Intradiol_dOase_C"/>
</dbReference>
<dbReference type="Proteomes" id="UP000075901">
    <property type="component" value="Unassembled WGS sequence"/>
</dbReference>
<accession>A0A182SH61</accession>
<dbReference type="InterPro" id="IPR050770">
    <property type="entry name" value="Intradiol_RC_Dioxygenase"/>
</dbReference>
<dbReference type="Gene3D" id="3.30.70.1060">
    <property type="entry name" value="Dimeric alpha+beta barrel"/>
    <property type="match status" value="1"/>
</dbReference>
<feature type="domain" description="Intradiol ring-cleavage dioxygenases" evidence="5">
    <location>
        <begin position="171"/>
        <end position="199"/>
    </location>
</feature>
<evidence type="ECO:0000256" key="4">
    <source>
        <dbReference type="ARBA" id="ARBA00023002"/>
    </source>
</evidence>
<keyword evidence="7" id="KW-1185">Reference proteome</keyword>
<dbReference type="NCBIfam" id="TIGR02439">
    <property type="entry name" value="catechol_proteo"/>
    <property type="match status" value="1"/>
</dbReference>
<dbReference type="GO" id="GO:0042952">
    <property type="term" value="P:beta-ketoadipate pathway"/>
    <property type="evidence" value="ECO:0007669"/>
    <property type="project" value="UniProtKB-UniPathway"/>
</dbReference>
<proteinExistence type="inferred from homology"/>
<dbReference type="PANTHER" id="PTHR33711">
    <property type="entry name" value="DIOXYGENASE, PUTATIVE (AFU_ORTHOLOGUE AFUA_2G02910)-RELATED"/>
    <property type="match status" value="1"/>
</dbReference>
<evidence type="ECO:0000256" key="1">
    <source>
        <dbReference type="ARBA" id="ARBA00007825"/>
    </source>
</evidence>
<keyword evidence="2" id="KW-0058">Aromatic hydrocarbons catabolism</keyword>
<dbReference type="GO" id="GO:0008199">
    <property type="term" value="F:ferric iron binding"/>
    <property type="evidence" value="ECO:0007669"/>
    <property type="project" value="InterPro"/>
</dbReference>
<dbReference type="Gene3D" id="2.60.130.10">
    <property type="entry name" value="Aromatic compound dioxygenase"/>
    <property type="match status" value="1"/>
</dbReference>
<dbReference type="AlphaFoldDB" id="A0A182SH61"/>
<dbReference type="PROSITE" id="PS00083">
    <property type="entry name" value="INTRADIOL_DIOXYGENAS"/>
    <property type="match status" value="1"/>
</dbReference>
<evidence type="ECO:0000313" key="7">
    <source>
        <dbReference type="Proteomes" id="UP000075901"/>
    </source>
</evidence>
<evidence type="ECO:0000256" key="3">
    <source>
        <dbReference type="ARBA" id="ARBA00022964"/>
    </source>
</evidence>
<dbReference type="SUPFAM" id="SSF54909">
    <property type="entry name" value="Dimeric alpha+beta barrel"/>
    <property type="match status" value="1"/>
</dbReference>
<dbReference type="InterPro" id="IPR011008">
    <property type="entry name" value="Dimeric_a/b-barrel"/>
</dbReference>
<dbReference type="Pfam" id="PF02426">
    <property type="entry name" value="MIase"/>
    <property type="match status" value="1"/>
</dbReference>
<name>A0A182SH61_9DIPT</name>
<sequence length="344" mass="38023">MPEAEAAALKATEKAQSQALQASGQWRHLWRIAGQYSNISLFDVSSIDELHQLLSQLPLFPYMKIQVTVRLLGDLFKAIEDLDLQPSEIWKGLEYLAETGASHEMGLLAAGLGLERFIDIRADEAEARAGLTGGTPRTIEGPLYVAGAPVCQGFARLDDGTESAEGEVLFMQGTVMDANGKPLPGATVEVWHANLMGNYSFFDKSQSAFNLRRTIVTDSQGNYQFRSIVPSGYGCPPEGSTQQLLNLLGRHGRRPAHIHFFVYADGYRKLTTQINIDGDEYLWDDFAFASREGLVPQVKKISAPDQLDSKQLSKPFSSIDFNFTLHKERTAAPEAEVERKRAQA</sequence>
<evidence type="ECO:0000313" key="6">
    <source>
        <dbReference type="EnsemblMetazoa" id="AMAM006697-PA"/>
    </source>
</evidence>
<dbReference type="InterPro" id="IPR026029">
    <property type="entry name" value="MLI_dom"/>
</dbReference>
<dbReference type="EnsemblMetazoa" id="AMAM006697-RA">
    <property type="protein sequence ID" value="AMAM006697-PA"/>
    <property type="gene ID" value="AMAM006697"/>
</dbReference>
<dbReference type="CDD" id="cd03460">
    <property type="entry name" value="1_2-CTD"/>
    <property type="match status" value="1"/>
</dbReference>